<proteinExistence type="predicted"/>
<dbReference type="Pfam" id="PF14244">
    <property type="entry name" value="Retrotran_gag_3"/>
    <property type="match status" value="1"/>
</dbReference>
<protein>
    <recommendedName>
        <fullName evidence="5">RNase H type-1 domain-containing protein</fullName>
    </recommendedName>
</protein>
<organism evidence="3 4">
    <name type="scientific">Lithocarpus litseifolius</name>
    <dbReference type="NCBI Taxonomy" id="425828"/>
    <lineage>
        <taxon>Eukaryota</taxon>
        <taxon>Viridiplantae</taxon>
        <taxon>Streptophyta</taxon>
        <taxon>Embryophyta</taxon>
        <taxon>Tracheophyta</taxon>
        <taxon>Spermatophyta</taxon>
        <taxon>Magnoliopsida</taxon>
        <taxon>eudicotyledons</taxon>
        <taxon>Gunneridae</taxon>
        <taxon>Pentapetalae</taxon>
        <taxon>rosids</taxon>
        <taxon>fabids</taxon>
        <taxon>Fagales</taxon>
        <taxon>Fagaceae</taxon>
        <taxon>Lithocarpus</taxon>
    </lineage>
</organism>
<dbReference type="Pfam" id="PF13456">
    <property type="entry name" value="RVT_3"/>
    <property type="match status" value="1"/>
</dbReference>
<dbReference type="InterPro" id="IPR029472">
    <property type="entry name" value="Copia-like_N"/>
</dbReference>
<dbReference type="InterPro" id="IPR036400">
    <property type="entry name" value="Cyt_B5-like_heme/steroid_sf"/>
</dbReference>
<accession>A0AAW2CY57</accession>
<dbReference type="PANTHER" id="PTHR37610:SF97">
    <property type="entry name" value="RETROTRANSPOSON GAG DOMAIN-CONTAINING PROTEIN"/>
    <property type="match status" value="1"/>
</dbReference>
<evidence type="ECO:0000313" key="4">
    <source>
        <dbReference type="Proteomes" id="UP001459277"/>
    </source>
</evidence>
<name>A0AAW2CY57_9ROSI</name>
<dbReference type="AlphaFoldDB" id="A0AAW2CY57"/>
<sequence>MGALSLKLNQHLGSLEAKAKAYELGIMFAKDMGFHEIVLEGDSVMVSNAIAGIFPPPSSVASIVYGISSLLSAFRARMASNVKVYTLEEVAKHNNKKTCWIIVSGKVQNYFSWARLVFLALSSRNKFGFVNGSIPQLDPSSPLYNSWSRCNTTMLSWLTNSLSMDLKASLMYTNTARDLWIDLRDRLSQGNTPRQFELQKEIARLSQGSLSISSYFTRFKTLWEEFVNFQPFTVCNCACTCGSKASQLEAHHKEHVFHFLIGLNDSYGNIIGQILLIEPFPSISKVCSLILQEENRSFGHGVNVVYSTEVTIMFATHAKGFNGYQGQNQGNRGIGTSTAHQVAIVMASAPIVQLALTPTLASSSNTNSSNFSSIPFWIPPNLTHSVFSAYVIDRPIFKSNDWILDIGATDHMVHLVSQLTTITSIMHSCVFLPNGDQALVTHIGTV</sequence>
<reference evidence="3 4" key="1">
    <citation type="submission" date="2024-01" db="EMBL/GenBank/DDBJ databases">
        <title>A telomere-to-telomere, gap-free genome of sweet tea (Lithocarpus litseifolius).</title>
        <authorList>
            <person name="Zhou J."/>
        </authorList>
    </citation>
    <scope>NUCLEOTIDE SEQUENCE [LARGE SCALE GENOMIC DNA]</scope>
    <source>
        <strain evidence="3">Zhou-2022a</strain>
        <tissue evidence="3">Leaf</tissue>
    </source>
</reference>
<dbReference type="InterPro" id="IPR002156">
    <property type="entry name" value="RNaseH_domain"/>
</dbReference>
<keyword evidence="4" id="KW-1185">Reference proteome</keyword>
<gene>
    <name evidence="3" type="ORF">SO802_016145</name>
</gene>
<dbReference type="Proteomes" id="UP001459277">
    <property type="component" value="Unassembled WGS sequence"/>
</dbReference>
<evidence type="ECO:0008006" key="5">
    <source>
        <dbReference type="Google" id="ProtNLM"/>
    </source>
</evidence>
<dbReference type="GO" id="GO:0003676">
    <property type="term" value="F:nucleic acid binding"/>
    <property type="evidence" value="ECO:0007669"/>
    <property type="project" value="InterPro"/>
</dbReference>
<feature type="domain" description="Retrotransposon Copia-like N-terminal" evidence="2">
    <location>
        <begin position="108"/>
        <end position="135"/>
    </location>
</feature>
<dbReference type="Gene3D" id="3.10.120.10">
    <property type="entry name" value="Cytochrome b5-like heme/steroid binding domain"/>
    <property type="match status" value="1"/>
</dbReference>
<evidence type="ECO:0000313" key="3">
    <source>
        <dbReference type="EMBL" id="KAL0002364.1"/>
    </source>
</evidence>
<evidence type="ECO:0000259" key="2">
    <source>
        <dbReference type="Pfam" id="PF14244"/>
    </source>
</evidence>
<evidence type="ECO:0000259" key="1">
    <source>
        <dbReference type="Pfam" id="PF13456"/>
    </source>
</evidence>
<feature type="domain" description="RNase H type-1" evidence="1">
    <location>
        <begin position="3"/>
        <end position="76"/>
    </location>
</feature>
<dbReference type="GO" id="GO:0004523">
    <property type="term" value="F:RNA-DNA hybrid ribonuclease activity"/>
    <property type="evidence" value="ECO:0007669"/>
    <property type="project" value="InterPro"/>
</dbReference>
<dbReference type="PANTHER" id="PTHR37610">
    <property type="entry name" value="CCHC-TYPE DOMAIN-CONTAINING PROTEIN"/>
    <property type="match status" value="1"/>
</dbReference>
<comment type="caution">
    <text evidence="3">The sequence shown here is derived from an EMBL/GenBank/DDBJ whole genome shotgun (WGS) entry which is preliminary data.</text>
</comment>
<dbReference type="EMBL" id="JAZDWU010000005">
    <property type="protein sequence ID" value="KAL0002364.1"/>
    <property type="molecule type" value="Genomic_DNA"/>
</dbReference>
<dbReference type="SUPFAM" id="SSF55856">
    <property type="entry name" value="Cytochrome b5-like heme/steroid binding domain"/>
    <property type="match status" value="1"/>
</dbReference>